<dbReference type="CDD" id="cd00018">
    <property type="entry name" value="AP2"/>
    <property type="match status" value="1"/>
</dbReference>
<dbReference type="SMART" id="SM00380">
    <property type="entry name" value="AP2"/>
    <property type="match status" value="1"/>
</dbReference>
<keyword evidence="2" id="KW-0805">Transcription regulation</keyword>
<dbReference type="Proteomes" id="UP001359559">
    <property type="component" value="Unassembled WGS sequence"/>
</dbReference>
<dbReference type="InterPro" id="IPR016177">
    <property type="entry name" value="DNA-bd_dom_sf"/>
</dbReference>
<proteinExistence type="inferred from homology"/>
<dbReference type="EMBL" id="JAYKXN010000008">
    <property type="protein sequence ID" value="KAK7265536.1"/>
    <property type="molecule type" value="Genomic_DNA"/>
</dbReference>
<keyword evidence="5" id="KW-0804">Transcription</keyword>
<organism evidence="9 10">
    <name type="scientific">Clitoria ternatea</name>
    <name type="common">Butterfly pea</name>
    <dbReference type="NCBI Taxonomy" id="43366"/>
    <lineage>
        <taxon>Eukaryota</taxon>
        <taxon>Viridiplantae</taxon>
        <taxon>Streptophyta</taxon>
        <taxon>Embryophyta</taxon>
        <taxon>Tracheophyta</taxon>
        <taxon>Spermatophyta</taxon>
        <taxon>Magnoliopsida</taxon>
        <taxon>eudicotyledons</taxon>
        <taxon>Gunneridae</taxon>
        <taxon>Pentapetalae</taxon>
        <taxon>rosids</taxon>
        <taxon>fabids</taxon>
        <taxon>Fabales</taxon>
        <taxon>Fabaceae</taxon>
        <taxon>Papilionoideae</taxon>
        <taxon>50 kb inversion clade</taxon>
        <taxon>NPAAA clade</taxon>
        <taxon>indigoferoid/millettioid clade</taxon>
        <taxon>Phaseoleae</taxon>
        <taxon>Clitoria</taxon>
    </lineage>
</organism>
<evidence type="ECO:0000256" key="2">
    <source>
        <dbReference type="ARBA" id="ARBA00023015"/>
    </source>
</evidence>
<dbReference type="PANTHER" id="PTHR31839">
    <property type="entry name" value="DEHYDRATION-RESPONSIVE ELEMENT-BINDING PROTEIN 1D"/>
    <property type="match status" value="1"/>
</dbReference>
<dbReference type="InterPro" id="IPR036955">
    <property type="entry name" value="AP2/ERF_dom_sf"/>
</dbReference>
<comment type="caution">
    <text evidence="9">The sequence shown here is derived from an EMBL/GenBank/DDBJ whole genome shotgun (WGS) entry which is preliminary data.</text>
</comment>
<dbReference type="PANTHER" id="PTHR31839:SF85">
    <property type="entry name" value="AP2_ERF DOMAIN-CONTAINING PROTEIN"/>
    <property type="match status" value="1"/>
</dbReference>
<evidence type="ECO:0000256" key="4">
    <source>
        <dbReference type="ARBA" id="ARBA00023159"/>
    </source>
</evidence>
<keyword evidence="10" id="KW-1185">Reference proteome</keyword>
<sequence>MASSSSSSKRHPAYRGIRCRGGKWVTEIREPRKTSRIWLGTFLTPEMAAAAYDVAALALKGSEAVLNFPESAGQYPVPASKSPADIRTAAIAAAQLMKLETNHDNINGSTTTTTVQPDDVAIHNHNDNNVVPFYESEFLDEEALFSMPSLLVDMAEGMLLSPPRMSPPLSDDTSSTGETLKELQIKKYYKFRNVSLTDADGWSELNWLAGGKRKIKKEEEKKEDGDLVGGLCEAVVTLKL</sequence>
<dbReference type="InterPro" id="IPR045277">
    <property type="entry name" value="DRE1A-I"/>
</dbReference>
<dbReference type="Gene3D" id="3.30.730.10">
    <property type="entry name" value="AP2/ERF domain"/>
    <property type="match status" value="1"/>
</dbReference>
<dbReference type="InterPro" id="IPR001471">
    <property type="entry name" value="AP2/ERF_dom"/>
</dbReference>
<evidence type="ECO:0000256" key="7">
    <source>
        <dbReference type="ARBA" id="ARBA00024343"/>
    </source>
</evidence>
<dbReference type="GO" id="GO:0003700">
    <property type="term" value="F:DNA-binding transcription factor activity"/>
    <property type="evidence" value="ECO:0007669"/>
    <property type="project" value="InterPro"/>
</dbReference>
<dbReference type="SUPFAM" id="SSF54171">
    <property type="entry name" value="DNA-binding domain"/>
    <property type="match status" value="1"/>
</dbReference>
<evidence type="ECO:0000256" key="3">
    <source>
        <dbReference type="ARBA" id="ARBA00023125"/>
    </source>
</evidence>
<evidence type="ECO:0000313" key="9">
    <source>
        <dbReference type="EMBL" id="KAK7265536.1"/>
    </source>
</evidence>
<evidence type="ECO:0000256" key="1">
    <source>
        <dbReference type="ARBA" id="ARBA00004123"/>
    </source>
</evidence>
<evidence type="ECO:0000259" key="8">
    <source>
        <dbReference type="PROSITE" id="PS51032"/>
    </source>
</evidence>
<dbReference type="FunFam" id="3.30.730.10:FF:000001">
    <property type="entry name" value="Ethylene-responsive transcription factor 2"/>
    <property type="match status" value="1"/>
</dbReference>
<comment type="similarity">
    <text evidence="7">Belongs to the AP2/ERF transcription factor family. ERF subfamily.</text>
</comment>
<gene>
    <name evidence="9" type="ORF">RJT34_33156</name>
</gene>
<evidence type="ECO:0000256" key="5">
    <source>
        <dbReference type="ARBA" id="ARBA00023163"/>
    </source>
</evidence>
<protein>
    <recommendedName>
        <fullName evidence="8">AP2/ERF domain-containing protein</fullName>
    </recommendedName>
</protein>
<evidence type="ECO:0000256" key="6">
    <source>
        <dbReference type="ARBA" id="ARBA00023242"/>
    </source>
</evidence>
<keyword evidence="6" id="KW-0539">Nucleus</keyword>
<dbReference type="GO" id="GO:0005634">
    <property type="term" value="C:nucleus"/>
    <property type="evidence" value="ECO:0007669"/>
    <property type="project" value="UniProtKB-SubCell"/>
</dbReference>
<keyword evidence="3" id="KW-0238">DNA-binding</keyword>
<feature type="domain" description="AP2/ERF" evidence="8">
    <location>
        <begin position="13"/>
        <end position="69"/>
    </location>
</feature>
<keyword evidence="4" id="KW-0010">Activator</keyword>
<dbReference type="PROSITE" id="PS51032">
    <property type="entry name" value="AP2_ERF"/>
    <property type="match status" value="1"/>
</dbReference>
<comment type="subcellular location">
    <subcellularLocation>
        <location evidence="1">Nucleus</location>
    </subcellularLocation>
</comment>
<evidence type="ECO:0000313" key="10">
    <source>
        <dbReference type="Proteomes" id="UP001359559"/>
    </source>
</evidence>
<dbReference type="Pfam" id="PF00847">
    <property type="entry name" value="AP2"/>
    <property type="match status" value="1"/>
</dbReference>
<accession>A0AAN9EYA1</accession>
<dbReference type="PRINTS" id="PR00367">
    <property type="entry name" value="ETHRSPELEMNT"/>
</dbReference>
<dbReference type="AlphaFoldDB" id="A0AAN9EYA1"/>
<dbReference type="GO" id="GO:0003677">
    <property type="term" value="F:DNA binding"/>
    <property type="evidence" value="ECO:0007669"/>
    <property type="project" value="UniProtKB-KW"/>
</dbReference>
<name>A0AAN9EYA1_CLITE</name>
<reference evidence="9 10" key="1">
    <citation type="submission" date="2024-01" db="EMBL/GenBank/DDBJ databases">
        <title>The genomes of 5 underutilized Papilionoideae crops provide insights into root nodulation and disease resistance.</title>
        <authorList>
            <person name="Yuan L."/>
        </authorList>
    </citation>
    <scope>NUCLEOTIDE SEQUENCE [LARGE SCALE GENOMIC DNA]</scope>
    <source>
        <strain evidence="9">LY-2023</strain>
        <tissue evidence="9">Leaf</tissue>
    </source>
</reference>